<dbReference type="InterPro" id="IPR013211">
    <property type="entry name" value="LVIVD"/>
</dbReference>
<name>A0A6J4TH21_9ACTN</name>
<evidence type="ECO:0000256" key="1">
    <source>
        <dbReference type="SAM" id="SignalP"/>
    </source>
</evidence>
<proteinExistence type="predicted"/>
<dbReference type="Pfam" id="PF08309">
    <property type="entry name" value="LVIVD"/>
    <property type="match status" value="1"/>
</dbReference>
<accession>A0A6J4TH21</accession>
<sequence>MRSSVRLLSALMGVSAVLAVPGVAAGQTPPPAEPSGSQNMRLLANLPLTNPGTVSVRGSDLAFWGDRAYAGNYGGFRIIDISQPSSPRELADVRCPGPQNDVSVWNNELLFLSVDVPQTSPRCGGRNTTFAATPDAFEGIRIFDVRDPRDPVYLTSVATDCGSHTHTLVPDTANDRVLIYVSSYALGASSIGPDCPAPTAEDPVSHDKISIVEVPLDDPRNSAVINEPGSMFEGGEVCTPTLTNPFFPGLDDDFICNPADDASEPWASRGCHDIQVFLEPRLAACAALAEGQIWDISDLEEPRLIKRVDNPNVEFWHSAVFTWDGRYAVFTDEAGGGGDPWCTPETPATIGANWVFPVAGETGEAVANYKTPRPSYGNCTSHNGNMIPVRGRYLHVQASNTAGTSVFDFTNLAAPAETAFFDAPASSPWSSYFYNGFVYANGRIRGFDVLFPRDPARRRARDLSHLNPQTQERLLFGPAASGGT</sequence>
<organism evidence="2">
    <name type="scientific">uncultured Solirubrobacteraceae bacterium</name>
    <dbReference type="NCBI Taxonomy" id="1162706"/>
    <lineage>
        <taxon>Bacteria</taxon>
        <taxon>Bacillati</taxon>
        <taxon>Actinomycetota</taxon>
        <taxon>Thermoleophilia</taxon>
        <taxon>Solirubrobacterales</taxon>
        <taxon>Solirubrobacteraceae</taxon>
        <taxon>environmental samples</taxon>
    </lineage>
</organism>
<dbReference type="InterPro" id="IPR011044">
    <property type="entry name" value="Quino_amine_DH_bsu"/>
</dbReference>
<reference evidence="2" key="1">
    <citation type="submission" date="2020-02" db="EMBL/GenBank/DDBJ databases">
        <authorList>
            <person name="Meier V. D."/>
        </authorList>
    </citation>
    <scope>NUCLEOTIDE SEQUENCE</scope>
    <source>
        <strain evidence="2">AVDCRST_MAG13</strain>
    </source>
</reference>
<dbReference type="SUPFAM" id="SSF50969">
    <property type="entry name" value="YVTN repeat-like/Quinoprotein amine dehydrogenase"/>
    <property type="match status" value="1"/>
</dbReference>
<dbReference type="EMBL" id="CADCVO010000553">
    <property type="protein sequence ID" value="CAA9523094.1"/>
    <property type="molecule type" value="Genomic_DNA"/>
</dbReference>
<evidence type="ECO:0000313" key="2">
    <source>
        <dbReference type="EMBL" id="CAA9523094.1"/>
    </source>
</evidence>
<feature type="chain" id="PRO_5038731153" evidence="1">
    <location>
        <begin position="20"/>
        <end position="484"/>
    </location>
</feature>
<gene>
    <name evidence="2" type="ORF">AVDCRST_MAG13-3515</name>
</gene>
<feature type="signal peptide" evidence="1">
    <location>
        <begin position="1"/>
        <end position="19"/>
    </location>
</feature>
<dbReference type="AlphaFoldDB" id="A0A6J4TH21"/>
<keyword evidence="1" id="KW-0732">Signal</keyword>
<protein>
    <submittedName>
        <fullName evidence="2">Putative secreted protein</fullName>
    </submittedName>
</protein>